<dbReference type="PATRIC" id="fig|1353534.3.peg.2989"/>
<name>A0A1A6ANE1_9CLOT</name>
<dbReference type="PANTHER" id="PTHR11022:SF41">
    <property type="entry name" value="PEPTIDOGLYCAN-RECOGNITION PROTEIN LC-RELATED"/>
    <property type="match status" value="1"/>
</dbReference>
<protein>
    <submittedName>
        <fullName evidence="4">N-acetylmuramoyl-L-alanine amidase</fullName>
    </submittedName>
</protein>
<evidence type="ECO:0000313" key="4">
    <source>
        <dbReference type="EMBL" id="OBR91581.1"/>
    </source>
</evidence>
<dbReference type="InterPro" id="IPR006619">
    <property type="entry name" value="PGRP_domain_met/bac"/>
</dbReference>
<comment type="caution">
    <text evidence="4">The sequence shown here is derived from an EMBL/GenBank/DDBJ whole genome shotgun (WGS) entry which is preliminary data.</text>
</comment>
<accession>A0A1A6ANE1</accession>
<dbReference type="EMBL" id="LROS01000035">
    <property type="protein sequence ID" value="OBR91581.1"/>
    <property type="molecule type" value="Genomic_DNA"/>
</dbReference>
<dbReference type="GO" id="GO:0009253">
    <property type="term" value="P:peptidoglycan catabolic process"/>
    <property type="evidence" value="ECO:0007669"/>
    <property type="project" value="InterPro"/>
</dbReference>
<gene>
    <name evidence="4" type="ORF">CLRAG_29450</name>
</gene>
<feature type="domain" description="Peptidoglycan recognition protein family" evidence="3">
    <location>
        <begin position="8"/>
        <end position="127"/>
    </location>
</feature>
<dbReference type="Pfam" id="PF01471">
    <property type="entry name" value="PG_binding_1"/>
    <property type="match status" value="1"/>
</dbReference>
<dbReference type="InterPro" id="IPR036366">
    <property type="entry name" value="PGBDSf"/>
</dbReference>
<dbReference type="Proteomes" id="UP000093954">
    <property type="component" value="Unassembled WGS sequence"/>
</dbReference>
<keyword evidence="5" id="KW-1185">Reference proteome</keyword>
<evidence type="ECO:0000259" key="3">
    <source>
        <dbReference type="SMART" id="SM00701"/>
    </source>
</evidence>
<dbReference type="SUPFAM" id="SSF55846">
    <property type="entry name" value="N-acetylmuramoyl-L-alanine amidase-like"/>
    <property type="match status" value="1"/>
</dbReference>
<dbReference type="InterPro" id="IPR015510">
    <property type="entry name" value="PGRP"/>
</dbReference>
<dbReference type="PANTHER" id="PTHR11022">
    <property type="entry name" value="PEPTIDOGLYCAN RECOGNITION PROTEIN"/>
    <property type="match status" value="1"/>
</dbReference>
<sequence length="226" mass="24768">MNIINSNLSFRSSLSWGNNPQAVVLHHAYAKVCSIEDIHRWHLENGWCGCGYHYLVRKDGTIYTGRNEKAVGAHCPEYNSKSIGICAEGDFNVEVMGQTQYSALLELTRSMLSKYGVSKVYGHRELYSTDCPGKNFPLDKIRGEAAGSGGKLIYSGYLIKMNSNLEDSNVKAVQEKLMSRGYNVGRCGADGFFGGGTLEAVKSFQRDSGLAVDGIVGVNTWTKLFG</sequence>
<dbReference type="InterPro" id="IPR002477">
    <property type="entry name" value="Peptidoglycan-bd-like"/>
</dbReference>
<dbReference type="CDD" id="cd06583">
    <property type="entry name" value="PGRP"/>
    <property type="match status" value="1"/>
</dbReference>
<dbReference type="SUPFAM" id="SSF47090">
    <property type="entry name" value="PGBD-like"/>
    <property type="match status" value="1"/>
</dbReference>
<dbReference type="SMART" id="SM00701">
    <property type="entry name" value="PGRP"/>
    <property type="match status" value="1"/>
</dbReference>
<dbReference type="Gene3D" id="1.10.101.10">
    <property type="entry name" value="PGBD-like superfamily/PGBD"/>
    <property type="match status" value="1"/>
</dbReference>
<dbReference type="Gene3D" id="3.40.80.10">
    <property type="entry name" value="Peptidoglycan recognition protein-like"/>
    <property type="match status" value="1"/>
</dbReference>
<dbReference type="InterPro" id="IPR036505">
    <property type="entry name" value="Amidase/PGRP_sf"/>
</dbReference>
<dbReference type="RefSeq" id="WP_065079092.1">
    <property type="nucleotide sequence ID" value="NZ_LROS01000035.1"/>
</dbReference>
<evidence type="ECO:0000259" key="2">
    <source>
        <dbReference type="SMART" id="SM00644"/>
    </source>
</evidence>
<evidence type="ECO:0000256" key="1">
    <source>
        <dbReference type="ARBA" id="ARBA00007553"/>
    </source>
</evidence>
<dbReference type="GO" id="GO:0008745">
    <property type="term" value="F:N-acetylmuramoyl-L-alanine amidase activity"/>
    <property type="evidence" value="ECO:0007669"/>
    <property type="project" value="InterPro"/>
</dbReference>
<dbReference type="InterPro" id="IPR002502">
    <property type="entry name" value="Amidase_domain"/>
</dbReference>
<reference evidence="4 5" key="1">
    <citation type="journal article" date="2012" name="Front. Microbiol.">
        <title>Draft Genome Sequence of the Virulent Strain 01-B526 of the Fish Pathogen Aeromonas salmonicida.</title>
        <authorList>
            <person name="Charette S.J."/>
            <person name="Brochu F."/>
            <person name="Boyle B."/>
            <person name="Filion G."/>
            <person name="Tanaka K.H."/>
            <person name="Derome N."/>
        </authorList>
    </citation>
    <scope>NUCLEOTIDE SEQUENCE [LARGE SCALE GENOMIC DNA]</scope>
    <source>
        <strain evidence="4 5">P11</strain>
    </source>
</reference>
<evidence type="ECO:0000313" key="5">
    <source>
        <dbReference type="Proteomes" id="UP000093954"/>
    </source>
</evidence>
<dbReference type="AlphaFoldDB" id="A0A1A6ANE1"/>
<dbReference type="InterPro" id="IPR036365">
    <property type="entry name" value="PGBD-like_sf"/>
</dbReference>
<proteinExistence type="inferred from homology"/>
<dbReference type="Pfam" id="PF01510">
    <property type="entry name" value="Amidase_2"/>
    <property type="match status" value="1"/>
</dbReference>
<comment type="similarity">
    <text evidence="1">Belongs to the N-acetylmuramoyl-L-alanine amidase 2 family.</text>
</comment>
<organism evidence="4 5">
    <name type="scientific">Clostridium ragsdalei P11</name>
    <dbReference type="NCBI Taxonomy" id="1353534"/>
    <lineage>
        <taxon>Bacteria</taxon>
        <taxon>Bacillati</taxon>
        <taxon>Bacillota</taxon>
        <taxon>Clostridia</taxon>
        <taxon>Eubacteriales</taxon>
        <taxon>Clostridiaceae</taxon>
        <taxon>Clostridium</taxon>
    </lineage>
</organism>
<dbReference type="GO" id="GO:0008270">
    <property type="term" value="F:zinc ion binding"/>
    <property type="evidence" value="ECO:0007669"/>
    <property type="project" value="InterPro"/>
</dbReference>
<dbReference type="SMART" id="SM00644">
    <property type="entry name" value="Ami_2"/>
    <property type="match status" value="1"/>
</dbReference>
<feature type="domain" description="N-acetylmuramoyl-L-alanine amidase" evidence="2">
    <location>
        <begin position="5"/>
        <end position="133"/>
    </location>
</feature>